<dbReference type="STRING" id="1322246.BN4_11801"/>
<evidence type="ECO:0000313" key="7">
    <source>
        <dbReference type="EMBL" id="CCH49036.1"/>
    </source>
</evidence>
<dbReference type="PROSITE" id="PS51257">
    <property type="entry name" value="PROKAR_LIPOPROTEIN"/>
    <property type="match status" value="1"/>
</dbReference>
<feature type="signal peptide" evidence="5">
    <location>
        <begin position="1"/>
        <end position="19"/>
    </location>
</feature>
<dbReference type="HOGENOM" id="CLU_027128_6_0_7"/>
<gene>
    <name evidence="7" type="ordered locus">BN4_11801</name>
</gene>
<evidence type="ECO:0000256" key="2">
    <source>
        <dbReference type="ARBA" id="ARBA00022448"/>
    </source>
</evidence>
<dbReference type="eggNOG" id="COG0683">
    <property type="taxonomic scope" value="Bacteria"/>
</dbReference>
<dbReference type="GO" id="GO:0006865">
    <property type="term" value="P:amino acid transport"/>
    <property type="evidence" value="ECO:0007669"/>
    <property type="project" value="UniProtKB-KW"/>
</dbReference>
<dbReference type="Proteomes" id="UP000011724">
    <property type="component" value="Chromosome"/>
</dbReference>
<keyword evidence="2" id="KW-0813">Transport</keyword>
<sequence length="382" mass="41007">MKRILALVAVLAVMTMVLAGCGEEKKAEQILKIGTMSPLTGPYAADGNDIRQGAEIAIEVMKEQGGIAGYTDIQVFPQDTACDPKQAVASANKLINDQVVGVVGAYCSSSTIPASETLAEENIIMLTPASTSPKVTERGLTNMFRTCGRDDHQAPAAVKFMKEVENVKTIFIVDDKTTYSQGLAEGVALAAKAAGIEVLEHDHVNQGDKDYSAVLTKIKGANPDLLYISLQNSATGALMVIQARRMGITAKLMGQDAVYHPKLIEIAKADAEGMFCTFGAIDKDAPAYKEFYTKYKALTGNEPGAYSAYSFDSTMAYLLAVKAAGTTDFAKVREALLKVDFVGASKQVSYNEKGDSGSNYTVYQIKDGKFVPYWNSLSGEKY</sequence>
<dbReference type="PRINTS" id="PR00337">
    <property type="entry name" value="LEUILEVALBP"/>
</dbReference>
<feature type="domain" description="Leucine-binding protein" evidence="6">
    <location>
        <begin position="31"/>
        <end position="368"/>
    </location>
</feature>
<reference evidence="7 8" key="1">
    <citation type="journal article" date="2013" name="PLoS ONE">
        <title>The first genomic and proteomic characterization of a deep-sea sulfate reducer: insights into the piezophilic lifestyle of Desulfovibrio piezophilus.</title>
        <authorList>
            <person name="Pradel N."/>
            <person name="Ji B."/>
            <person name="Gimenez G."/>
            <person name="Talla E."/>
            <person name="Lenoble P."/>
            <person name="Garel M."/>
            <person name="Tamburini C."/>
            <person name="Fourquet P."/>
            <person name="Lebrun R."/>
            <person name="Bertin P."/>
            <person name="Denis Y."/>
            <person name="Pophillat M."/>
            <person name="Barbe V."/>
            <person name="Ollivier B."/>
            <person name="Dolla A."/>
        </authorList>
    </citation>
    <scope>NUCLEOTIDE SEQUENCE [LARGE SCALE GENOMIC DNA]</scope>
    <source>
        <strain evidence="8">DSM 10523 / SB164P1</strain>
    </source>
</reference>
<evidence type="ECO:0000256" key="1">
    <source>
        <dbReference type="ARBA" id="ARBA00010062"/>
    </source>
</evidence>
<keyword evidence="4" id="KW-0029">Amino-acid transport</keyword>
<proteinExistence type="inferred from homology"/>
<dbReference type="RefSeq" id="WP_015415080.1">
    <property type="nucleotide sequence ID" value="NC_020409.1"/>
</dbReference>
<dbReference type="SUPFAM" id="SSF53822">
    <property type="entry name" value="Periplasmic binding protein-like I"/>
    <property type="match status" value="1"/>
</dbReference>
<dbReference type="OrthoDB" id="9772589at2"/>
<name>M1WK60_PSEP2</name>
<dbReference type="PATRIC" id="fig|879567.3.peg.1896"/>
<dbReference type="InterPro" id="IPR000709">
    <property type="entry name" value="Leu_Ile_Val-bd"/>
</dbReference>
<dbReference type="BioCyc" id="DPIE1322246:BN4_RS09035-MONOMER"/>
<evidence type="ECO:0000256" key="5">
    <source>
        <dbReference type="SAM" id="SignalP"/>
    </source>
</evidence>
<organism evidence="7 8">
    <name type="scientific">Pseudodesulfovibrio piezophilus (strain DSM 21447 / JCM 15486 / C1TLV30)</name>
    <name type="common">Desulfovibrio piezophilus</name>
    <dbReference type="NCBI Taxonomy" id="1322246"/>
    <lineage>
        <taxon>Bacteria</taxon>
        <taxon>Pseudomonadati</taxon>
        <taxon>Thermodesulfobacteriota</taxon>
        <taxon>Desulfovibrionia</taxon>
        <taxon>Desulfovibrionales</taxon>
        <taxon>Desulfovibrionaceae</taxon>
    </lineage>
</organism>
<dbReference type="AlphaFoldDB" id="M1WK60"/>
<dbReference type="Gene3D" id="3.40.50.2300">
    <property type="match status" value="2"/>
</dbReference>
<feature type="chain" id="PRO_5004019294" evidence="5">
    <location>
        <begin position="20"/>
        <end position="382"/>
    </location>
</feature>
<dbReference type="CDD" id="cd06342">
    <property type="entry name" value="PBP1_ABC_LIVBP-like"/>
    <property type="match status" value="1"/>
</dbReference>
<dbReference type="Pfam" id="PF13458">
    <property type="entry name" value="Peripla_BP_6"/>
    <property type="match status" value="1"/>
</dbReference>
<dbReference type="EMBL" id="FO203427">
    <property type="protein sequence ID" value="CCH49036.1"/>
    <property type="molecule type" value="Genomic_DNA"/>
</dbReference>
<dbReference type="PANTHER" id="PTHR47151">
    <property type="entry name" value="LEU/ILE/VAL-BINDING ABC TRANSPORTER SUBUNIT"/>
    <property type="match status" value="1"/>
</dbReference>
<evidence type="ECO:0000259" key="6">
    <source>
        <dbReference type="Pfam" id="PF13458"/>
    </source>
</evidence>
<evidence type="ECO:0000256" key="4">
    <source>
        <dbReference type="ARBA" id="ARBA00022970"/>
    </source>
</evidence>
<evidence type="ECO:0000313" key="8">
    <source>
        <dbReference type="Proteomes" id="UP000011724"/>
    </source>
</evidence>
<dbReference type="InterPro" id="IPR028082">
    <property type="entry name" value="Peripla_BP_I"/>
</dbReference>
<dbReference type="InterPro" id="IPR028081">
    <property type="entry name" value="Leu-bd"/>
</dbReference>
<evidence type="ECO:0000256" key="3">
    <source>
        <dbReference type="ARBA" id="ARBA00022729"/>
    </source>
</evidence>
<keyword evidence="3 5" id="KW-0732">Signal</keyword>
<protein>
    <submittedName>
        <fullName evidence="7">Extracellular ligand-binding receptor</fullName>
    </submittedName>
</protein>
<accession>M1WK60</accession>
<dbReference type="KEGG" id="dpi:BN4_11801"/>
<comment type="similarity">
    <text evidence="1">Belongs to the leucine-binding protein family.</text>
</comment>
<dbReference type="PANTHER" id="PTHR47151:SF2">
    <property type="entry name" value="AMINO ACID BINDING PROTEIN"/>
    <property type="match status" value="1"/>
</dbReference>
<keyword evidence="7" id="KW-0675">Receptor</keyword>
<keyword evidence="8" id="KW-1185">Reference proteome</keyword>
<reference evidence="8" key="2">
    <citation type="journal article" date="2013" name="Stand. Genomic Sci.">
        <title>Complete genome sequence of Desulfocapsa sulfexigens, a marine deltaproteobacterium specialized in disproportionating inorganic sulfur compounds.</title>
        <authorList>
            <person name="Finster K.W."/>
            <person name="Kjeldsen K.U."/>
            <person name="Kube M."/>
            <person name="Reinhardt R."/>
            <person name="Mussmann M."/>
            <person name="Amann R."/>
            <person name="Schreiber L."/>
        </authorList>
    </citation>
    <scope>NUCLEOTIDE SEQUENCE [LARGE SCALE GENOMIC DNA]</scope>
    <source>
        <strain evidence="8">DSM 10523 / SB164P1</strain>
    </source>
</reference>